<evidence type="ECO:0000256" key="1">
    <source>
        <dbReference type="SAM" id="MobiDB-lite"/>
    </source>
</evidence>
<dbReference type="Proteomes" id="UP001431783">
    <property type="component" value="Unassembled WGS sequence"/>
</dbReference>
<sequence>MNCRSKNRKCRNCGEERTSENDYTEENCKNETICIHWCDKGDRATADRKCPEYKIQKELMALDNLSYFQASKTIEGDNLSRTYNPLEFPPLPATSRAVDHRIILDVCLIGSYESTDHQPSSILTKSSKYMEQKTNE</sequence>
<accession>A0AAW1VG58</accession>
<name>A0AAW1VG58_9CUCU</name>
<comment type="caution">
    <text evidence="2">The sequence shown here is derived from an EMBL/GenBank/DDBJ whole genome shotgun (WGS) entry which is preliminary data.</text>
</comment>
<feature type="region of interest" description="Disordered" evidence="1">
    <location>
        <begin position="115"/>
        <end position="136"/>
    </location>
</feature>
<keyword evidence="3" id="KW-1185">Reference proteome</keyword>
<evidence type="ECO:0000313" key="3">
    <source>
        <dbReference type="Proteomes" id="UP001431783"/>
    </source>
</evidence>
<protein>
    <submittedName>
        <fullName evidence="2">Uncharacterized protein</fullName>
    </submittedName>
</protein>
<gene>
    <name evidence="2" type="ORF">WA026_019780</name>
</gene>
<evidence type="ECO:0000313" key="2">
    <source>
        <dbReference type="EMBL" id="KAK9892326.1"/>
    </source>
</evidence>
<reference evidence="2 3" key="1">
    <citation type="submission" date="2023-03" db="EMBL/GenBank/DDBJ databases">
        <title>Genome insight into feeding habits of ladybird beetles.</title>
        <authorList>
            <person name="Li H.-S."/>
            <person name="Huang Y.-H."/>
            <person name="Pang H."/>
        </authorList>
    </citation>
    <scope>NUCLEOTIDE SEQUENCE [LARGE SCALE GENOMIC DNA]</scope>
    <source>
        <strain evidence="2">SYSU_2023b</strain>
        <tissue evidence="2">Whole body</tissue>
    </source>
</reference>
<proteinExistence type="predicted"/>
<organism evidence="2 3">
    <name type="scientific">Henosepilachna vigintioctopunctata</name>
    <dbReference type="NCBI Taxonomy" id="420089"/>
    <lineage>
        <taxon>Eukaryota</taxon>
        <taxon>Metazoa</taxon>
        <taxon>Ecdysozoa</taxon>
        <taxon>Arthropoda</taxon>
        <taxon>Hexapoda</taxon>
        <taxon>Insecta</taxon>
        <taxon>Pterygota</taxon>
        <taxon>Neoptera</taxon>
        <taxon>Endopterygota</taxon>
        <taxon>Coleoptera</taxon>
        <taxon>Polyphaga</taxon>
        <taxon>Cucujiformia</taxon>
        <taxon>Coccinelloidea</taxon>
        <taxon>Coccinellidae</taxon>
        <taxon>Epilachninae</taxon>
        <taxon>Epilachnini</taxon>
        <taxon>Henosepilachna</taxon>
    </lineage>
</organism>
<dbReference type="AlphaFoldDB" id="A0AAW1VG58"/>
<feature type="compositionally biased region" description="Polar residues" evidence="1">
    <location>
        <begin position="117"/>
        <end position="127"/>
    </location>
</feature>
<dbReference type="EMBL" id="JARQZJ010000134">
    <property type="protein sequence ID" value="KAK9892326.1"/>
    <property type="molecule type" value="Genomic_DNA"/>
</dbReference>